<comment type="caution">
    <text evidence="3">The sequence shown here is derived from an EMBL/GenBank/DDBJ whole genome shotgun (WGS) entry which is preliminary data.</text>
</comment>
<organism evidence="3 4">
    <name type="scientific">Tagetes erecta</name>
    <name type="common">African marigold</name>
    <dbReference type="NCBI Taxonomy" id="13708"/>
    <lineage>
        <taxon>Eukaryota</taxon>
        <taxon>Viridiplantae</taxon>
        <taxon>Streptophyta</taxon>
        <taxon>Embryophyta</taxon>
        <taxon>Tracheophyta</taxon>
        <taxon>Spermatophyta</taxon>
        <taxon>Magnoliopsida</taxon>
        <taxon>eudicotyledons</taxon>
        <taxon>Gunneridae</taxon>
        <taxon>Pentapetalae</taxon>
        <taxon>asterids</taxon>
        <taxon>campanulids</taxon>
        <taxon>Asterales</taxon>
        <taxon>Asteraceae</taxon>
        <taxon>Asteroideae</taxon>
        <taxon>Heliantheae alliance</taxon>
        <taxon>Tageteae</taxon>
        <taxon>Tagetes</taxon>
    </lineage>
</organism>
<accession>A0AAD8KT71</accession>
<evidence type="ECO:0000256" key="1">
    <source>
        <dbReference type="ARBA" id="ARBA00023013"/>
    </source>
</evidence>
<protein>
    <submittedName>
        <fullName evidence="3">Uncharacterized protein</fullName>
    </submittedName>
</protein>
<sequence length="99" mass="11298">MGIAEETMELESATNKWVITGIQFLNPIYTNKRIKTQNKQETEYCCTTPTTPESLISALQCPGAPRKRKAVSRRQLNGVRDYFKPPELESIFICCVKRS</sequence>
<evidence type="ECO:0000313" key="3">
    <source>
        <dbReference type="EMBL" id="KAK1425892.1"/>
    </source>
</evidence>
<dbReference type="InterPro" id="IPR040389">
    <property type="entry name" value="SMR"/>
</dbReference>
<dbReference type="PANTHER" id="PTHR33142">
    <property type="entry name" value="CYCLIN-DEPENDENT PROTEIN KINASE INHIBITOR SMR13"/>
    <property type="match status" value="1"/>
</dbReference>
<keyword evidence="4" id="KW-1185">Reference proteome</keyword>
<proteinExistence type="predicted"/>
<dbReference type="Proteomes" id="UP001229421">
    <property type="component" value="Unassembled WGS sequence"/>
</dbReference>
<evidence type="ECO:0000313" key="4">
    <source>
        <dbReference type="Proteomes" id="UP001229421"/>
    </source>
</evidence>
<dbReference type="AlphaFoldDB" id="A0AAD8KT71"/>
<gene>
    <name evidence="3" type="ORF">QVD17_21254</name>
</gene>
<dbReference type="EMBL" id="JAUHHV010000005">
    <property type="protein sequence ID" value="KAK1425892.1"/>
    <property type="molecule type" value="Genomic_DNA"/>
</dbReference>
<dbReference type="GO" id="GO:0004860">
    <property type="term" value="F:protein kinase inhibitor activity"/>
    <property type="evidence" value="ECO:0007669"/>
    <property type="project" value="UniProtKB-KW"/>
</dbReference>
<dbReference type="PANTHER" id="PTHR33142:SF40">
    <property type="entry name" value="CYCLIN-DEPENDENT PROTEIN KINASE INHIBITOR SMR6"/>
    <property type="match status" value="1"/>
</dbReference>
<name>A0AAD8KT71_TARER</name>
<keyword evidence="2" id="KW-0131">Cell cycle</keyword>
<keyword evidence="1" id="KW-0649">Protein kinase inhibitor</keyword>
<reference evidence="3" key="1">
    <citation type="journal article" date="2023" name="bioRxiv">
        <title>Improved chromosome-level genome assembly for marigold (Tagetes erecta).</title>
        <authorList>
            <person name="Jiang F."/>
            <person name="Yuan L."/>
            <person name="Wang S."/>
            <person name="Wang H."/>
            <person name="Xu D."/>
            <person name="Wang A."/>
            <person name="Fan W."/>
        </authorList>
    </citation>
    <scope>NUCLEOTIDE SEQUENCE</scope>
    <source>
        <strain evidence="3">WSJ</strain>
        <tissue evidence="3">Leaf</tissue>
    </source>
</reference>
<dbReference type="GO" id="GO:0032875">
    <property type="term" value="P:regulation of DNA endoreduplication"/>
    <property type="evidence" value="ECO:0007669"/>
    <property type="project" value="InterPro"/>
</dbReference>
<evidence type="ECO:0000256" key="2">
    <source>
        <dbReference type="ARBA" id="ARBA00023306"/>
    </source>
</evidence>